<dbReference type="EMBL" id="JAODAN010000011">
    <property type="protein sequence ID" value="KAK1921488.1"/>
    <property type="molecule type" value="Genomic_DNA"/>
</dbReference>
<evidence type="ECO:0000256" key="1">
    <source>
        <dbReference type="SAM" id="MobiDB-lite"/>
    </source>
</evidence>
<gene>
    <name evidence="2" type="ORF">DB88DRAFT_475355</name>
</gene>
<dbReference type="Proteomes" id="UP001182556">
    <property type="component" value="Unassembled WGS sequence"/>
</dbReference>
<keyword evidence="3" id="KW-1185">Reference proteome</keyword>
<sequence length="181" mass="19384">MSNAASPRPPTPPLVELDKRGRPKHLPSTSPEYSTWYDEKGKRRLYPRRELEMLAVSSVVVLLSAPDVAEVVRERSDGRGNRGEVRQMSKPGFGKAKRCYTCCTGSCSFFKHDAVPELSEASTNLTYLERAIGGLDAVLAGPVGELAAPLTRVQENLKNLREQLVGGPTAGGGSGSSGSGQ</sequence>
<name>A0AAD9CVR6_PAPLA</name>
<reference evidence="2" key="1">
    <citation type="submission" date="2023-02" db="EMBL/GenBank/DDBJ databases">
        <title>Identification and recombinant expression of a fungal hydrolase from Papiliotrema laurentii that hydrolyzes apple cutin and clears colloidal polyester polyurethane.</title>
        <authorList>
            <consortium name="DOE Joint Genome Institute"/>
            <person name="Roman V.A."/>
            <person name="Bojanowski C."/>
            <person name="Crable B.R."/>
            <person name="Wagner D.N."/>
            <person name="Hung C.S."/>
            <person name="Nadeau L.J."/>
            <person name="Schratz L."/>
            <person name="Haridas S."/>
            <person name="Pangilinan J."/>
            <person name="Lipzen A."/>
            <person name="Na H."/>
            <person name="Yan M."/>
            <person name="Ng V."/>
            <person name="Grigoriev I.V."/>
            <person name="Spatafora J.W."/>
            <person name="Barlow D."/>
            <person name="Biffinger J."/>
            <person name="Kelley-Loughnane N."/>
            <person name="Varaljay V.A."/>
            <person name="Crookes-Goodson W.J."/>
        </authorList>
    </citation>
    <scope>NUCLEOTIDE SEQUENCE</scope>
    <source>
        <strain evidence="2">5307AH</strain>
    </source>
</reference>
<feature type="region of interest" description="Disordered" evidence="1">
    <location>
        <begin position="1"/>
        <end position="34"/>
    </location>
</feature>
<evidence type="ECO:0000313" key="2">
    <source>
        <dbReference type="EMBL" id="KAK1921488.1"/>
    </source>
</evidence>
<protein>
    <submittedName>
        <fullName evidence="2">Uncharacterized protein</fullName>
    </submittedName>
</protein>
<organism evidence="2 3">
    <name type="scientific">Papiliotrema laurentii</name>
    <name type="common">Cryptococcus laurentii</name>
    <dbReference type="NCBI Taxonomy" id="5418"/>
    <lineage>
        <taxon>Eukaryota</taxon>
        <taxon>Fungi</taxon>
        <taxon>Dikarya</taxon>
        <taxon>Basidiomycota</taxon>
        <taxon>Agaricomycotina</taxon>
        <taxon>Tremellomycetes</taxon>
        <taxon>Tremellales</taxon>
        <taxon>Rhynchogastremaceae</taxon>
        <taxon>Papiliotrema</taxon>
    </lineage>
</organism>
<accession>A0AAD9CVR6</accession>
<proteinExistence type="predicted"/>
<evidence type="ECO:0000313" key="3">
    <source>
        <dbReference type="Proteomes" id="UP001182556"/>
    </source>
</evidence>
<comment type="caution">
    <text evidence="2">The sequence shown here is derived from an EMBL/GenBank/DDBJ whole genome shotgun (WGS) entry which is preliminary data.</text>
</comment>
<dbReference type="AlphaFoldDB" id="A0AAD9CVR6"/>